<dbReference type="PROSITE" id="PS00174">
    <property type="entry name" value="P_GLUCOSE_ISOMERASE_2"/>
    <property type="match status" value="1"/>
</dbReference>
<dbReference type="Gene3D" id="3.40.50.10490">
    <property type="entry name" value="Glucose-6-phosphate isomerase like protein, domain 1"/>
    <property type="match status" value="2"/>
</dbReference>
<dbReference type="PANTHER" id="PTHR11469">
    <property type="entry name" value="GLUCOSE-6-PHOSPHATE ISOMERASE"/>
    <property type="match status" value="1"/>
</dbReference>
<dbReference type="PROSITE" id="PS51463">
    <property type="entry name" value="P_GLUCOSE_ISOMERASE_3"/>
    <property type="match status" value="1"/>
</dbReference>
<dbReference type="GO" id="GO:0005829">
    <property type="term" value="C:cytosol"/>
    <property type="evidence" value="ECO:0007669"/>
    <property type="project" value="TreeGrafter"/>
</dbReference>
<evidence type="ECO:0000256" key="1">
    <source>
        <dbReference type="ARBA" id="ARBA00004926"/>
    </source>
</evidence>
<dbReference type="PATRIC" id="fig|1838286.3.peg.3150"/>
<dbReference type="CDD" id="cd05016">
    <property type="entry name" value="SIS_PGI_2"/>
    <property type="match status" value="1"/>
</dbReference>
<evidence type="ECO:0000256" key="5">
    <source>
        <dbReference type="ARBA" id="ARBA00023235"/>
    </source>
</evidence>
<dbReference type="PANTHER" id="PTHR11469:SF1">
    <property type="entry name" value="GLUCOSE-6-PHOSPHATE ISOMERASE"/>
    <property type="match status" value="1"/>
</dbReference>
<sequence length="529" mass="57646">MTWDRFKSLYYTNARLGLSLDISRMPFPEDFLTGMQPKLQQAFADMAALEGGAIANPDEKRMVGHYWLRNAELAPTPELRTAITDTLEAIKVFTAKVHKGEIAAPAGKFKEVLVIGIGGSALGPQLVSHALGRIKGNRDKLRVSFFDNTDPDGMDYVLKELGSRLKQTLVIVISKSGGTAETRNGMLETQAVFKAAGLDHAKQFVAVTGEGSKLDQVAVAEGWLARFPMWDWVGGRTSELCAVGLLPAALQGIKIDQMLAGAAAMDEVTRKKSLRDNPAALLALMWYWATDGKGTKDMVVLPYKDRFLLFSRYLQQLVMESLGKELDLAGNVVNQGIAVYGNKGSTDQHAYVQQLREGVNNFFVTFIEVLKDRVADDSMEVEPGVTSGDFLQGFFLGTRDALSEKNRHSITITVNEVSPRSLGQLIALYERAVGLYASLVGINAYHQPGVEAGKKAAGSVIALKLKIAAALQAAQGREFTAETLAAQLNQPERTELIFKVLEHLAANPGSKVVKTVRKPWSDSTYAAKI</sequence>
<dbReference type="UniPathway" id="UPA00109">
    <property type="reaction ID" value="UER00181"/>
</dbReference>
<evidence type="ECO:0000256" key="6">
    <source>
        <dbReference type="ARBA" id="ARBA00029321"/>
    </source>
</evidence>
<dbReference type="Pfam" id="PF00342">
    <property type="entry name" value="PGI"/>
    <property type="match status" value="2"/>
</dbReference>
<dbReference type="InterPro" id="IPR046348">
    <property type="entry name" value="SIS_dom_sf"/>
</dbReference>
<organism evidence="9 10">
    <name type="scientific">Lacunisphaera limnophila</name>
    <dbReference type="NCBI Taxonomy" id="1838286"/>
    <lineage>
        <taxon>Bacteria</taxon>
        <taxon>Pseudomonadati</taxon>
        <taxon>Verrucomicrobiota</taxon>
        <taxon>Opitutia</taxon>
        <taxon>Opitutales</taxon>
        <taxon>Opitutaceae</taxon>
        <taxon>Lacunisphaera</taxon>
    </lineage>
</organism>
<evidence type="ECO:0000256" key="4">
    <source>
        <dbReference type="ARBA" id="ARBA00023152"/>
    </source>
</evidence>
<dbReference type="GO" id="GO:0048029">
    <property type="term" value="F:monosaccharide binding"/>
    <property type="evidence" value="ECO:0007669"/>
    <property type="project" value="TreeGrafter"/>
</dbReference>
<dbReference type="NCBIfam" id="NF010696">
    <property type="entry name" value="PRK14096.1"/>
    <property type="match status" value="1"/>
</dbReference>
<evidence type="ECO:0000313" key="9">
    <source>
        <dbReference type="EMBL" id="AOS46033.1"/>
    </source>
</evidence>
<comment type="subcellular location">
    <subcellularLocation>
        <location evidence="7">Cytoplasm</location>
    </subcellularLocation>
</comment>
<comment type="catalytic activity">
    <reaction evidence="6 7 8">
        <text>alpha-D-glucose 6-phosphate = beta-D-fructose 6-phosphate</text>
        <dbReference type="Rhea" id="RHEA:11816"/>
        <dbReference type="ChEBI" id="CHEBI:57634"/>
        <dbReference type="ChEBI" id="CHEBI:58225"/>
        <dbReference type="EC" id="5.3.1.9"/>
    </reaction>
</comment>
<dbReference type="HAMAP" id="MF_00473">
    <property type="entry name" value="G6P_isomerase"/>
    <property type="match status" value="1"/>
</dbReference>
<comment type="function">
    <text evidence="7">Catalyzes the reversible isomerization of glucose-6-phosphate to fructose-6-phosphate.</text>
</comment>
<evidence type="ECO:0000256" key="7">
    <source>
        <dbReference type="HAMAP-Rule" id="MF_00473"/>
    </source>
</evidence>
<dbReference type="InterPro" id="IPR001672">
    <property type="entry name" value="G6P_Isomerase"/>
</dbReference>
<dbReference type="EMBL" id="CP016094">
    <property type="protein sequence ID" value="AOS46033.1"/>
    <property type="molecule type" value="Genomic_DNA"/>
</dbReference>
<dbReference type="CDD" id="cd05015">
    <property type="entry name" value="SIS_PGI_1"/>
    <property type="match status" value="1"/>
</dbReference>
<dbReference type="FunFam" id="3.40.50.10490:FF:000023">
    <property type="entry name" value="Glucose-6-phosphate isomerase"/>
    <property type="match status" value="1"/>
</dbReference>
<dbReference type="GO" id="GO:0097367">
    <property type="term" value="F:carbohydrate derivative binding"/>
    <property type="evidence" value="ECO:0007669"/>
    <property type="project" value="InterPro"/>
</dbReference>
<feature type="active site" evidence="7">
    <location>
        <position position="454"/>
    </location>
</feature>
<dbReference type="Proteomes" id="UP000095228">
    <property type="component" value="Chromosome"/>
</dbReference>
<dbReference type="InterPro" id="IPR035482">
    <property type="entry name" value="SIS_PGI_2"/>
</dbReference>
<dbReference type="RefSeq" id="WP_069963126.1">
    <property type="nucleotide sequence ID" value="NZ_CP016094.1"/>
</dbReference>
<dbReference type="GO" id="GO:0004347">
    <property type="term" value="F:glucose-6-phosphate isomerase activity"/>
    <property type="evidence" value="ECO:0007669"/>
    <property type="project" value="UniProtKB-UniRule"/>
</dbReference>
<dbReference type="InterPro" id="IPR018189">
    <property type="entry name" value="Phosphoglucose_isomerase_CS"/>
</dbReference>
<evidence type="ECO:0000256" key="3">
    <source>
        <dbReference type="ARBA" id="ARBA00022432"/>
    </source>
</evidence>
<dbReference type="SUPFAM" id="SSF53697">
    <property type="entry name" value="SIS domain"/>
    <property type="match status" value="1"/>
</dbReference>
<dbReference type="AlphaFoldDB" id="A0A1D8AYP7"/>
<evidence type="ECO:0000313" key="10">
    <source>
        <dbReference type="Proteomes" id="UP000095228"/>
    </source>
</evidence>
<dbReference type="OrthoDB" id="140919at2"/>
<dbReference type="PRINTS" id="PR00662">
    <property type="entry name" value="G6PISOMERASE"/>
</dbReference>
<dbReference type="InterPro" id="IPR035476">
    <property type="entry name" value="SIS_PGI_1"/>
</dbReference>
<keyword evidence="3 7" id="KW-0312">Gluconeogenesis</keyword>
<name>A0A1D8AYP7_9BACT</name>
<keyword evidence="4 7" id="KW-0324">Glycolysis</keyword>
<dbReference type="UniPathway" id="UPA00138"/>
<protein>
    <recommendedName>
        <fullName evidence="7">Glucose-6-phosphate isomerase</fullName>
        <shortName evidence="7">GPI</shortName>
        <ecNumber evidence="7">5.3.1.9</ecNumber>
    </recommendedName>
    <alternativeName>
        <fullName evidence="7">Phosphoglucose isomerase</fullName>
        <shortName evidence="7">PGI</shortName>
    </alternativeName>
    <alternativeName>
        <fullName evidence="7">Phosphohexose isomerase</fullName>
        <shortName evidence="7">PHI</shortName>
    </alternativeName>
</protein>
<dbReference type="GO" id="GO:0051156">
    <property type="term" value="P:glucose 6-phosphate metabolic process"/>
    <property type="evidence" value="ECO:0007669"/>
    <property type="project" value="TreeGrafter"/>
</dbReference>
<comment type="pathway">
    <text evidence="1 7 8">Carbohydrate degradation; glycolysis; D-glyceraldehyde 3-phosphate and glycerone phosphate from D-glucose: step 2/4.</text>
</comment>
<gene>
    <name evidence="7 9" type="primary">pgi</name>
    <name evidence="9" type="ORF">Verru16b_03127</name>
</gene>
<keyword evidence="5 7" id="KW-0413">Isomerase</keyword>
<evidence type="ECO:0000256" key="8">
    <source>
        <dbReference type="RuleBase" id="RU000612"/>
    </source>
</evidence>
<dbReference type="GO" id="GO:0006096">
    <property type="term" value="P:glycolytic process"/>
    <property type="evidence" value="ECO:0007669"/>
    <property type="project" value="UniProtKB-UniRule"/>
</dbReference>
<comment type="similarity">
    <text evidence="2 7 8">Belongs to the GPI family.</text>
</comment>
<feature type="active site" evidence="7">
    <location>
        <position position="349"/>
    </location>
</feature>
<dbReference type="KEGG" id="obg:Verru16b_03127"/>
<dbReference type="FunFam" id="3.40.50.10490:FF:000021">
    <property type="entry name" value="Glucose-6-phosphate isomerase"/>
    <property type="match status" value="1"/>
</dbReference>
<comment type="pathway">
    <text evidence="7">Carbohydrate biosynthesis; gluconeogenesis.</text>
</comment>
<accession>A0A1D8AYP7</accession>
<dbReference type="GO" id="GO:0006094">
    <property type="term" value="P:gluconeogenesis"/>
    <property type="evidence" value="ECO:0007669"/>
    <property type="project" value="UniProtKB-UniRule"/>
</dbReference>
<feature type="active site" description="Proton donor" evidence="7">
    <location>
        <position position="320"/>
    </location>
</feature>
<evidence type="ECO:0000256" key="2">
    <source>
        <dbReference type="ARBA" id="ARBA00006604"/>
    </source>
</evidence>
<reference evidence="9 10" key="1">
    <citation type="submission" date="2016-06" db="EMBL/GenBank/DDBJ databases">
        <title>Three novel species with peptidoglycan cell walls form the new genus Lacunisphaera gen. nov. in the family Opitutaceae of the verrucomicrobial subdivision 4.</title>
        <authorList>
            <person name="Rast P."/>
            <person name="Gloeckner I."/>
            <person name="Jogler M."/>
            <person name="Boedeker C."/>
            <person name="Jeske O."/>
            <person name="Wiegand S."/>
            <person name="Reinhardt R."/>
            <person name="Schumann P."/>
            <person name="Rohde M."/>
            <person name="Spring S."/>
            <person name="Gloeckner F.O."/>
            <person name="Jogler C."/>
        </authorList>
    </citation>
    <scope>NUCLEOTIDE SEQUENCE [LARGE SCALE GENOMIC DNA]</scope>
    <source>
        <strain evidence="9 10">IG16b</strain>
    </source>
</reference>
<dbReference type="EC" id="5.3.1.9" evidence="7"/>
<keyword evidence="10" id="KW-1185">Reference proteome</keyword>
<dbReference type="STRING" id="1838286.Verru16b_03127"/>
<keyword evidence="7" id="KW-0963">Cytoplasm</keyword>
<proteinExistence type="inferred from homology"/>